<comment type="cofactor">
    <cofactor evidence="1">
        <name>Zn(2+)</name>
        <dbReference type="ChEBI" id="CHEBI:29105"/>
    </cofactor>
</comment>
<dbReference type="EMBL" id="PDUD01000036">
    <property type="protein sequence ID" value="PHN02888.1"/>
    <property type="molecule type" value="Genomic_DNA"/>
</dbReference>
<comment type="subcellular location">
    <subcellularLocation>
        <location evidence="2">Endoplasmic reticulum membrane</location>
        <topology evidence="2">Multi-pass membrane protein</topology>
    </subcellularLocation>
</comment>
<evidence type="ECO:0000256" key="8">
    <source>
        <dbReference type="ARBA" id="ARBA00022833"/>
    </source>
</evidence>
<feature type="domain" description="Fatty acid hydroxylase" evidence="15">
    <location>
        <begin position="67"/>
        <end position="206"/>
    </location>
</feature>
<dbReference type="AlphaFoldDB" id="A0A2D0N3C4"/>
<dbReference type="GO" id="GO:0005506">
    <property type="term" value="F:iron ion binding"/>
    <property type="evidence" value="ECO:0007669"/>
    <property type="project" value="InterPro"/>
</dbReference>
<evidence type="ECO:0000256" key="4">
    <source>
        <dbReference type="ARBA" id="ARBA00022692"/>
    </source>
</evidence>
<dbReference type="PANTHER" id="PTHR12863">
    <property type="entry name" value="FATTY ACID HYDROXYLASE"/>
    <property type="match status" value="1"/>
</dbReference>
<dbReference type="GO" id="GO:0016020">
    <property type="term" value="C:membrane"/>
    <property type="evidence" value="ECO:0007669"/>
    <property type="project" value="InterPro"/>
</dbReference>
<evidence type="ECO:0000256" key="3">
    <source>
        <dbReference type="ARBA" id="ARBA00022516"/>
    </source>
</evidence>
<dbReference type="Pfam" id="PF04116">
    <property type="entry name" value="FA_hydroxylase"/>
    <property type="match status" value="1"/>
</dbReference>
<dbReference type="Proteomes" id="UP000223913">
    <property type="component" value="Unassembled WGS sequence"/>
</dbReference>
<keyword evidence="9 14" id="KW-1133">Transmembrane helix</keyword>
<protein>
    <submittedName>
        <fullName evidence="16">Fatty acid hydroxylase</fullName>
    </submittedName>
</protein>
<feature type="transmembrane region" description="Helical" evidence="14">
    <location>
        <begin position="57"/>
        <end position="76"/>
    </location>
</feature>
<evidence type="ECO:0000256" key="7">
    <source>
        <dbReference type="ARBA" id="ARBA00022832"/>
    </source>
</evidence>
<evidence type="ECO:0000259" key="15">
    <source>
        <dbReference type="Pfam" id="PF04116"/>
    </source>
</evidence>
<dbReference type="OrthoDB" id="9784228at2"/>
<dbReference type="InterPro" id="IPR014430">
    <property type="entry name" value="Scs7"/>
</dbReference>
<evidence type="ECO:0000313" key="17">
    <source>
        <dbReference type="Proteomes" id="UP000223913"/>
    </source>
</evidence>
<keyword evidence="7" id="KW-0276">Fatty acid metabolism</keyword>
<keyword evidence="13" id="KW-0275">Fatty acid biosynthesis</keyword>
<organism evidence="16 17">
    <name type="scientific">Flavilitoribacter nigricans (strain ATCC 23147 / DSM 23189 / NBRC 102662 / NCIMB 1420 / SS-2)</name>
    <name type="common">Lewinella nigricans</name>
    <dbReference type="NCBI Taxonomy" id="1122177"/>
    <lineage>
        <taxon>Bacteria</taxon>
        <taxon>Pseudomonadati</taxon>
        <taxon>Bacteroidota</taxon>
        <taxon>Saprospiria</taxon>
        <taxon>Saprospirales</taxon>
        <taxon>Lewinellaceae</taxon>
        <taxon>Flavilitoribacter</taxon>
    </lineage>
</organism>
<dbReference type="InterPro" id="IPR006694">
    <property type="entry name" value="Fatty_acid_hydroxylase"/>
</dbReference>
<comment type="caution">
    <text evidence="16">The sequence shown here is derived from an EMBL/GenBank/DDBJ whole genome shotgun (WGS) entry which is preliminary data.</text>
</comment>
<evidence type="ECO:0000256" key="11">
    <source>
        <dbReference type="ARBA" id="ARBA00023098"/>
    </source>
</evidence>
<dbReference type="GO" id="GO:0006633">
    <property type="term" value="P:fatty acid biosynthetic process"/>
    <property type="evidence" value="ECO:0007669"/>
    <property type="project" value="UniProtKB-KW"/>
</dbReference>
<evidence type="ECO:0000256" key="5">
    <source>
        <dbReference type="ARBA" id="ARBA00022723"/>
    </source>
</evidence>
<evidence type="ECO:0000256" key="1">
    <source>
        <dbReference type="ARBA" id="ARBA00001947"/>
    </source>
</evidence>
<keyword evidence="11" id="KW-0443">Lipid metabolism</keyword>
<sequence length="223" mass="25761">MKRAKQTKFVSNESGPSNLFENEWLNRLTRTHIAIPVSMFFIYAAGLLYYAKIATDLSNLAIIGLFFAGTFVFTFVEYAMHRWLYHPPEDASEKYQEFTYTIHGHHHAYPKDKQRLAMPPLLAFAIGTVLLVSLKLILDQYSFAFLAGFMVGYAMYLLVHYSVHMFKMPNNFLKALWINHSIHHYADDDEVLYGVSSPLWDYVFGTVPKKKSMKGVEVRQKVS</sequence>
<reference evidence="16 17" key="1">
    <citation type="submission" date="2017-10" db="EMBL/GenBank/DDBJ databases">
        <title>The draft genome sequence of Lewinella nigricans NBRC 102662.</title>
        <authorList>
            <person name="Wang K."/>
        </authorList>
    </citation>
    <scope>NUCLEOTIDE SEQUENCE [LARGE SCALE GENOMIC DNA]</scope>
    <source>
        <strain evidence="16 17">NBRC 102662</strain>
    </source>
</reference>
<evidence type="ECO:0000256" key="10">
    <source>
        <dbReference type="ARBA" id="ARBA00023002"/>
    </source>
</evidence>
<name>A0A2D0N3C4_FLAN2</name>
<evidence type="ECO:0000256" key="9">
    <source>
        <dbReference type="ARBA" id="ARBA00022989"/>
    </source>
</evidence>
<keyword evidence="3" id="KW-0444">Lipid biosynthesis</keyword>
<feature type="transmembrane region" description="Helical" evidence="14">
    <location>
        <begin position="33"/>
        <end position="51"/>
    </location>
</feature>
<evidence type="ECO:0000256" key="6">
    <source>
        <dbReference type="ARBA" id="ARBA00022824"/>
    </source>
</evidence>
<proteinExistence type="predicted"/>
<gene>
    <name evidence="16" type="ORF">CRP01_30175</name>
</gene>
<keyword evidence="6" id="KW-0256">Endoplasmic reticulum</keyword>
<feature type="transmembrane region" description="Helical" evidence="14">
    <location>
        <begin position="143"/>
        <end position="163"/>
    </location>
</feature>
<keyword evidence="8" id="KW-0862">Zinc</keyword>
<dbReference type="PANTHER" id="PTHR12863:SF1">
    <property type="entry name" value="FATTY ACID 2-HYDROXYLASE"/>
    <property type="match status" value="1"/>
</dbReference>
<feature type="transmembrane region" description="Helical" evidence="14">
    <location>
        <begin position="116"/>
        <end position="137"/>
    </location>
</feature>
<evidence type="ECO:0000256" key="14">
    <source>
        <dbReference type="SAM" id="Phobius"/>
    </source>
</evidence>
<evidence type="ECO:0000256" key="12">
    <source>
        <dbReference type="ARBA" id="ARBA00023136"/>
    </source>
</evidence>
<keyword evidence="10" id="KW-0560">Oxidoreductase</keyword>
<accession>A0A2D0N3C4</accession>
<evidence type="ECO:0000313" key="16">
    <source>
        <dbReference type="EMBL" id="PHN02888.1"/>
    </source>
</evidence>
<evidence type="ECO:0000256" key="2">
    <source>
        <dbReference type="ARBA" id="ARBA00004477"/>
    </source>
</evidence>
<keyword evidence="12 14" id="KW-0472">Membrane</keyword>
<keyword evidence="4 14" id="KW-0812">Transmembrane</keyword>
<dbReference type="GO" id="GO:0080132">
    <property type="term" value="F:fatty acid 2-hydroxylase activity"/>
    <property type="evidence" value="ECO:0007669"/>
    <property type="project" value="InterPro"/>
</dbReference>
<keyword evidence="5" id="KW-0479">Metal-binding</keyword>
<evidence type="ECO:0000256" key="13">
    <source>
        <dbReference type="ARBA" id="ARBA00023160"/>
    </source>
</evidence>
<keyword evidence="17" id="KW-1185">Reference proteome</keyword>